<dbReference type="AlphaFoldDB" id="A0A3M0CUQ4"/>
<name>A0A3M0CUQ4_9PROT</name>
<organism evidence="3 4">
    <name type="scientific">Eilatimonas milleporae</name>
    <dbReference type="NCBI Taxonomy" id="911205"/>
    <lineage>
        <taxon>Bacteria</taxon>
        <taxon>Pseudomonadati</taxon>
        <taxon>Pseudomonadota</taxon>
        <taxon>Alphaproteobacteria</taxon>
        <taxon>Kordiimonadales</taxon>
        <taxon>Kordiimonadaceae</taxon>
        <taxon>Eilatimonas</taxon>
    </lineage>
</organism>
<proteinExistence type="predicted"/>
<sequence length="371" mass="40287">MFFSRSAPALLIMLWLCRAGTALGAEAAGTAVDGAGPTPDTPVKVTVGAFAAPGSPWDKQWKHFKQQAEGRSGGALAVKLLTKGEAGGEATTMTYIRRNRMQFGGFTLAGVASVVPELDILLTPFFFADRQELDFVMDEYLLDTFQDLFAEKNLVLAYWVEVGWLHMYGKSPVLQPADMTGRRMRVQASRAAQVLAGSLGAEMLQMEFADLIPSLQTGLVFGGETNAVLYSLTGLANEAPHMTLTRHTYDTGVIVGNKTWLDGLPSDLRDILLTAFPPSDQARAQVRAMAKALLAKLAGQGITLHELSDEERAVWQRVTSNNYRTLIDQIGGRAQDIYDRMVEGRAHWRHMQAAAATGAIPATARTGTEGR</sequence>
<keyword evidence="1 2" id="KW-0732">Signal</keyword>
<reference evidence="3 4" key="1">
    <citation type="submission" date="2018-10" db="EMBL/GenBank/DDBJ databases">
        <title>Genomic Encyclopedia of Archaeal and Bacterial Type Strains, Phase II (KMG-II): from individual species to whole genera.</title>
        <authorList>
            <person name="Goeker M."/>
        </authorList>
    </citation>
    <scope>NUCLEOTIDE SEQUENCE [LARGE SCALE GENOMIC DNA]</scope>
    <source>
        <strain evidence="3 4">DSM 25217</strain>
    </source>
</reference>
<feature type="chain" id="PRO_5018010011" evidence="2">
    <location>
        <begin position="25"/>
        <end position="371"/>
    </location>
</feature>
<dbReference type="Pfam" id="PF03480">
    <property type="entry name" value="DctP"/>
    <property type="match status" value="1"/>
</dbReference>
<protein>
    <submittedName>
        <fullName evidence="3">TRAP-type C4-dicarboxylate transport system substrate-binding protein</fullName>
    </submittedName>
</protein>
<evidence type="ECO:0000313" key="4">
    <source>
        <dbReference type="Proteomes" id="UP000271227"/>
    </source>
</evidence>
<dbReference type="Proteomes" id="UP000271227">
    <property type="component" value="Unassembled WGS sequence"/>
</dbReference>
<dbReference type="InterPro" id="IPR018389">
    <property type="entry name" value="DctP_fam"/>
</dbReference>
<evidence type="ECO:0000256" key="1">
    <source>
        <dbReference type="ARBA" id="ARBA00022729"/>
    </source>
</evidence>
<comment type="caution">
    <text evidence="3">The sequence shown here is derived from an EMBL/GenBank/DDBJ whole genome shotgun (WGS) entry which is preliminary data.</text>
</comment>
<accession>A0A3M0CUQ4</accession>
<evidence type="ECO:0000313" key="3">
    <source>
        <dbReference type="EMBL" id="RMB12250.1"/>
    </source>
</evidence>
<keyword evidence="4" id="KW-1185">Reference proteome</keyword>
<dbReference type="InParanoid" id="A0A3M0CUQ4"/>
<dbReference type="FunCoup" id="A0A3M0CUQ4">
    <property type="interactions" value="102"/>
</dbReference>
<dbReference type="NCBIfam" id="NF037995">
    <property type="entry name" value="TRAP_S1"/>
    <property type="match status" value="1"/>
</dbReference>
<gene>
    <name evidence="3" type="ORF">BXY39_0743</name>
</gene>
<evidence type="ECO:0000256" key="2">
    <source>
        <dbReference type="SAM" id="SignalP"/>
    </source>
</evidence>
<dbReference type="GO" id="GO:0055085">
    <property type="term" value="P:transmembrane transport"/>
    <property type="evidence" value="ECO:0007669"/>
    <property type="project" value="InterPro"/>
</dbReference>
<dbReference type="PANTHER" id="PTHR33376">
    <property type="match status" value="1"/>
</dbReference>
<dbReference type="EMBL" id="REFR01000009">
    <property type="protein sequence ID" value="RMB12250.1"/>
    <property type="molecule type" value="Genomic_DNA"/>
</dbReference>
<dbReference type="InterPro" id="IPR038404">
    <property type="entry name" value="TRAP_DctP_sf"/>
</dbReference>
<dbReference type="PANTHER" id="PTHR33376:SF5">
    <property type="entry name" value="EXTRACYTOPLASMIC SOLUTE RECEPTOR PROTEIN"/>
    <property type="match status" value="1"/>
</dbReference>
<dbReference type="Gene3D" id="3.40.190.170">
    <property type="entry name" value="Bacterial extracellular solute-binding protein, family 7"/>
    <property type="match status" value="1"/>
</dbReference>
<feature type="signal peptide" evidence="2">
    <location>
        <begin position="1"/>
        <end position="24"/>
    </location>
</feature>